<gene>
    <name evidence="10" type="ORF">D3879_25940</name>
</gene>
<evidence type="ECO:0000313" key="11">
    <source>
        <dbReference type="Proteomes" id="UP000284021"/>
    </source>
</evidence>
<keyword evidence="2" id="KW-1003">Cell membrane</keyword>
<dbReference type="SUPFAM" id="SSF160355">
    <property type="entry name" value="Bacterial polysaccharide co-polymerase-like"/>
    <property type="match status" value="2"/>
</dbReference>
<dbReference type="InterPro" id="IPR003856">
    <property type="entry name" value="LPS_length_determ_N"/>
</dbReference>
<dbReference type="OrthoDB" id="7028163at2"/>
<organism evidence="10 11">
    <name type="scientific">Pseudomonas cavernicola</name>
    <dbReference type="NCBI Taxonomy" id="2320866"/>
    <lineage>
        <taxon>Bacteria</taxon>
        <taxon>Pseudomonadati</taxon>
        <taxon>Pseudomonadota</taxon>
        <taxon>Gammaproteobacteria</taxon>
        <taxon>Pseudomonadales</taxon>
        <taxon>Pseudomonadaceae</taxon>
        <taxon>Pseudomonas</taxon>
    </lineage>
</organism>
<comment type="subcellular location">
    <subcellularLocation>
        <location evidence="1">Cell membrane</location>
        <topology evidence="1">Multi-pass membrane protein</topology>
    </subcellularLocation>
</comment>
<keyword evidence="5 7" id="KW-0472">Membrane</keyword>
<proteinExistence type="predicted"/>
<keyword evidence="11" id="KW-1185">Reference proteome</keyword>
<evidence type="ECO:0000313" key="10">
    <source>
        <dbReference type="EMBL" id="RJG09323.1"/>
    </source>
</evidence>
<dbReference type="PANTHER" id="PTHR32309:SF13">
    <property type="entry name" value="FERRIC ENTEROBACTIN TRANSPORT PROTEIN FEPE"/>
    <property type="match status" value="1"/>
</dbReference>
<feature type="coiled-coil region" evidence="6">
    <location>
        <begin position="216"/>
        <end position="243"/>
    </location>
</feature>
<dbReference type="Proteomes" id="UP000284021">
    <property type="component" value="Unassembled WGS sequence"/>
</dbReference>
<evidence type="ECO:0000256" key="2">
    <source>
        <dbReference type="ARBA" id="ARBA00022475"/>
    </source>
</evidence>
<evidence type="ECO:0000256" key="5">
    <source>
        <dbReference type="ARBA" id="ARBA00023136"/>
    </source>
</evidence>
<comment type="caution">
    <text evidence="10">The sequence shown here is derived from an EMBL/GenBank/DDBJ whole genome shotgun (WGS) entry which is preliminary data.</text>
</comment>
<dbReference type="AlphaFoldDB" id="A0A418XAD8"/>
<dbReference type="GO" id="GO:0005886">
    <property type="term" value="C:plasma membrane"/>
    <property type="evidence" value="ECO:0007669"/>
    <property type="project" value="UniProtKB-SubCell"/>
</dbReference>
<evidence type="ECO:0000256" key="1">
    <source>
        <dbReference type="ARBA" id="ARBA00004651"/>
    </source>
</evidence>
<protein>
    <submittedName>
        <fullName evidence="10">Chain-length determining protein</fullName>
    </submittedName>
</protein>
<keyword evidence="3 7" id="KW-0812">Transmembrane</keyword>
<feature type="transmembrane region" description="Helical" evidence="7">
    <location>
        <begin position="29"/>
        <end position="48"/>
    </location>
</feature>
<dbReference type="Pfam" id="PF02706">
    <property type="entry name" value="Wzz"/>
    <property type="match status" value="1"/>
</dbReference>
<dbReference type="InterPro" id="IPR050445">
    <property type="entry name" value="Bact_polysacc_biosynth/exp"/>
</dbReference>
<name>A0A418XAD8_9PSED</name>
<dbReference type="EMBL" id="QYUR01000008">
    <property type="protein sequence ID" value="RJG09323.1"/>
    <property type="molecule type" value="Genomic_DNA"/>
</dbReference>
<evidence type="ECO:0000259" key="9">
    <source>
        <dbReference type="Pfam" id="PF13807"/>
    </source>
</evidence>
<dbReference type="GO" id="GO:0004713">
    <property type="term" value="F:protein tyrosine kinase activity"/>
    <property type="evidence" value="ECO:0007669"/>
    <property type="project" value="TreeGrafter"/>
</dbReference>
<sequence>MRDQPQQPSNNNNEIDLVELLRSLFQQKYLILAVASLVTLMAAAYAFLATPYYQVQSVLRPVDQGSLDELNGTGVYELTPAEALSRGAAGLSSYESRLKFFRDHQELFTGLVEPGRSLDQVFEEFNRSAFTMLQADPKKPNSLSESVGISLTYPQGVDGVAVVNGLVAYVLEAERDRIATDLKVLIANRLFGLEQKIEAARASYEASKQAQIATLLEQDALRRAQLQDELQALRTELKTRRESRIKRLDEAAQIAESLGIQNPTTPSAMADAQRKGQVVRTEVNSREIPLYFMGVEALRAERQALSERRSDDFSEPRVAEIEKELALLSRNRQVEILEQRHNEDLYLKDLAEWRQEAAQLKGIKFDTAGLQLVRVDQLALDPLTAVKPKKALIIGLGGVAGLILGVLVVLLRNLLRPKAEAIDSDEK</sequence>
<dbReference type="Gene3D" id="3.30.1890.10">
    <property type="entry name" value="FepE-like"/>
    <property type="match status" value="2"/>
</dbReference>
<evidence type="ECO:0000256" key="4">
    <source>
        <dbReference type="ARBA" id="ARBA00022989"/>
    </source>
</evidence>
<feature type="domain" description="Polysaccharide chain length determinant N-terminal" evidence="8">
    <location>
        <begin position="13"/>
        <end position="68"/>
    </location>
</feature>
<feature type="domain" description="Tyrosine-protein kinase G-rich" evidence="9">
    <location>
        <begin position="374"/>
        <end position="413"/>
    </location>
</feature>
<keyword evidence="6" id="KW-0175">Coiled coil</keyword>
<evidence type="ECO:0000259" key="8">
    <source>
        <dbReference type="Pfam" id="PF02706"/>
    </source>
</evidence>
<dbReference type="Pfam" id="PF13807">
    <property type="entry name" value="GNVR"/>
    <property type="match status" value="1"/>
</dbReference>
<dbReference type="RefSeq" id="WP_119957098.1">
    <property type="nucleotide sequence ID" value="NZ_QYUR01000008.1"/>
</dbReference>
<evidence type="ECO:0000256" key="6">
    <source>
        <dbReference type="SAM" id="Coils"/>
    </source>
</evidence>
<evidence type="ECO:0000256" key="7">
    <source>
        <dbReference type="SAM" id="Phobius"/>
    </source>
</evidence>
<accession>A0A418XAD8</accession>
<dbReference type="PANTHER" id="PTHR32309">
    <property type="entry name" value="TYROSINE-PROTEIN KINASE"/>
    <property type="match status" value="1"/>
</dbReference>
<dbReference type="InterPro" id="IPR032807">
    <property type="entry name" value="GNVR"/>
</dbReference>
<feature type="transmembrane region" description="Helical" evidence="7">
    <location>
        <begin position="391"/>
        <end position="411"/>
    </location>
</feature>
<reference evidence="10 11" key="1">
    <citation type="submission" date="2018-09" db="EMBL/GenBank/DDBJ databases">
        <authorList>
            <person name="Zhu H."/>
        </authorList>
    </citation>
    <scope>NUCLEOTIDE SEQUENCE [LARGE SCALE GENOMIC DNA]</scope>
    <source>
        <strain evidence="10 11">K1S02-6</strain>
    </source>
</reference>
<keyword evidence="4 7" id="KW-1133">Transmembrane helix</keyword>
<evidence type="ECO:0000256" key="3">
    <source>
        <dbReference type="ARBA" id="ARBA00022692"/>
    </source>
</evidence>